<evidence type="ECO:0000256" key="10">
    <source>
        <dbReference type="ARBA" id="ARBA00031367"/>
    </source>
</evidence>
<keyword evidence="7" id="KW-0520">NAD</keyword>
<dbReference type="EC" id="5.1.3.2" evidence="5"/>
<dbReference type="PANTHER" id="PTHR43725">
    <property type="entry name" value="UDP-GLUCOSE 4-EPIMERASE"/>
    <property type="match status" value="1"/>
</dbReference>
<dbReference type="UniPathway" id="UPA00214"/>
<dbReference type="AlphaFoldDB" id="A0A1F8B9H1"/>
<evidence type="ECO:0000256" key="1">
    <source>
        <dbReference type="ARBA" id="ARBA00000083"/>
    </source>
</evidence>
<dbReference type="SUPFAM" id="SSF51735">
    <property type="entry name" value="NAD(P)-binding Rossmann-fold domains"/>
    <property type="match status" value="1"/>
</dbReference>
<dbReference type="PANTHER" id="PTHR43725:SF53">
    <property type="entry name" value="UDP-ARABINOSE 4-EPIMERASE 1"/>
    <property type="match status" value="1"/>
</dbReference>
<dbReference type="GO" id="GO:0003978">
    <property type="term" value="F:UDP-glucose 4-epimerase activity"/>
    <property type="evidence" value="ECO:0007669"/>
    <property type="project" value="UniProtKB-EC"/>
</dbReference>
<dbReference type="InterPro" id="IPR005886">
    <property type="entry name" value="UDP_G4E"/>
</dbReference>
<proteinExistence type="inferred from homology"/>
<dbReference type="Gene3D" id="3.40.50.720">
    <property type="entry name" value="NAD(P)-binding Rossmann-like Domain"/>
    <property type="match status" value="1"/>
</dbReference>
<comment type="catalytic activity">
    <reaction evidence="1">
        <text>UDP-alpha-D-glucose = UDP-alpha-D-galactose</text>
        <dbReference type="Rhea" id="RHEA:22168"/>
        <dbReference type="ChEBI" id="CHEBI:58885"/>
        <dbReference type="ChEBI" id="CHEBI:66914"/>
        <dbReference type="EC" id="5.1.3.2"/>
    </reaction>
</comment>
<keyword evidence="8" id="KW-0413">Isomerase</keyword>
<evidence type="ECO:0000256" key="8">
    <source>
        <dbReference type="ARBA" id="ARBA00023235"/>
    </source>
</evidence>
<evidence type="ECO:0000256" key="3">
    <source>
        <dbReference type="ARBA" id="ARBA00004947"/>
    </source>
</evidence>
<sequence length="336" mass="37796">MKRKILITGGGGYIGSVASYLLLKKGYQLVVIDNFSTGYKEPLEFLQKKFGKVNLKFYEVDLRKPFDFIFSKEKGINAVIHYASSCLVNESMENPEKYFANNVCGSLNLILTMLKNGVKNIVFSSTCAVYGEAEYVPIDEKHPINPSNPYGQSKRMVEQMIEWLGKLRGLNYMILRYFNVCGASEDGKIGDSKNPSVLLMQNAVRGALEIEPFYLTCPKVATPDKTPVRDYINVVDLNEAHIKALEYLFLGGKSEIVNLGTGGGNSVLEIVNKVQEMTKVKFDLKKGKPRKGEYAKMIADINKAKRILGWKPKRNLGDSVNSLIKWYGTKPRGWKY</sequence>
<organism evidence="13 14">
    <name type="scientific">Candidatus Woesebacteria bacterium RIFCSPLOWO2_01_FULL_39_10b</name>
    <dbReference type="NCBI Taxonomy" id="1802517"/>
    <lineage>
        <taxon>Bacteria</taxon>
        <taxon>Candidatus Woeseibacteriota</taxon>
    </lineage>
</organism>
<reference evidence="13 14" key="1">
    <citation type="journal article" date="2016" name="Nat. Commun.">
        <title>Thousands of microbial genomes shed light on interconnected biogeochemical processes in an aquifer system.</title>
        <authorList>
            <person name="Anantharaman K."/>
            <person name="Brown C.T."/>
            <person name="Hug L.A."/>
            <person name="Sharon I."/>
            <person name="Castelle C.J."/>
            <person name="Probst A.J."/>
            <person name="Thomas B.C."/>
            <person name="Singh A."/>
            <person name="Wilkins M.J."/>
            <person name="Karaoz U."/>
            <person name="Brodie E.L."/>
            <person name="Williams K.H."/>
            <person name="Hubbard S.S."/>
            <person name="Banfield J.F."/>
        </authorList>
    </citation>
    <scope>NUCLEOTIDE SEQUENCE [LARGE SCALE GENOMIC DNA]</scope>
</reference>
<dbReference type="STRING" id="1802517.A2892_01475"/>
<evidence type="ECO:0000256" key="9">
    <source>
        <dbReference type="ARBA" id="ARBA00023277"/>
    </source>
</evidence>
<dbReference type="Proteomes" id="UP000176404">
    <property type="component" value="Unassembled WGS sequence"/>
</dbReference>
<evidence type="ECO:0000256" key="11">
    <source>
        <dbReference type="ARBA" id="ARBA00033067"/>
    </source>
</evidence>
<comment type="cofactor">
    <cofactor evidence="2">
        <name>NAD(+)</name>
        <dbReference type="ChEBI" id="CHEBI:57540"/>
    </cofactor>
</comment>
<keyword evidence="9" id="KW-0119">Carbohydrate metabolism</keyword>
<feature type="domain" description="NAD-dependent epimerase/dehydratase" evidence="12">
    <location>
        <begin position="5"/>
        <end position="260"/>
    </location>
</feature>
<protein>
    <recommendedName>
        <fullName evidence="6">UDP-glucose 4-epimerase</fullName>
        <ecNumber evidence="5">5.1.3.2</ecNumber>
    </recommendedName>
    <alternativeName>
        <fullName evidence="11">Galactowaldenase</fullName>
    </alternativeName>
    <alternativeName>
        <fullName evidence="10">UDP-galactose 4-epimerase</fullName>
    </alternativeName>
</protein>
<evidence type="ECO:0000259" key="12">
    <source>
        <dbReference type="Pfam" id="PF01370"/>
    </source>
</evidence>
<comment type="similarity">
    <text evidence="4">Belongs to the NAD(P)-dependent epimerase/dehydratase family.</text>
</comment>
<comment type="caution">
    <text evidence="13">The sequence shown here is derived from an EMBL/GenBank/DDBJ whole genome shotgun (WGS) entry which is preliminary data.</text>
</comment>
<evidence type="ECO:0000256" key="5">
    <source>
        <dbReference type="ARBA" id="ARBA00013189"/>
    </source>
</evidence>
<evidence type="ECO:0000313" key="13">
    <source>
        <dbReference type="EMBL" id="OGM60696.1"/>
    </source>
</evidence>
<name>A0A1F8B9H1_9BACT</name>
<dbReference type="GO" id="GO:0006012">
    <property type="term" value="P:galactose metabolic process"/>
    <property type="evidence" value="ECO:0007669"/>
    <property type="project" value="UniProtKB-UniPathway"/>
</dbReference>
<evidence type="ECO:0000256" key="7">
    <source>
        <dbReference type="ARBA" id="ARBA00023027"/>
    </source>
</evidence>
<evidence type="ECO:0000256" key="6">
    <source>
        <dbReference type="ARBA" id="ARBA00018569"/>
    </source>
</evidence>
<dbReference type="InterPro" id="IPR036291">
    <property type="entry name" value="NAD(P)-bd_dom_sf"/>
</dbReference>
<gene>
    <name evidence="13" type="ORF">A2892_01475</name>
</gene>
<evidence type="ECO:0000313" key="14">
    <source>
        <dbReference type="Proteomes" id="UP000176404"/>
    </source>
</evidence>
<dbReference type="Pfam" id="PF01370">
    <property type="entry name" value="Epimerase"/>
    <property type="match status" value="1"/>
</dbReference>
<dbReference type="InterPro" id="IPR001509">
    <property type="entry name" value="Epimerase_deHydtase"/>
</dbReference>
<dbReference type="NCBIfam" id="TIGR01179">
    <property type="entry name" value="galE"/>
    <property type="match status" value="1"/>
</dbReference>
<dbReference type="EMBL" id="MGHD01000003">
    <property type="protein sequence ID" value="OGM60696.1"/>
    <property type="molecule type" value="Genomic_DNA"/>
</dbReference>
<evidence type="ECO:0000256" key="4">
    <source>
        <dbReference type="ARBA" id="ARBA00007637"/>
    </source>
</evidence>
<evidence type="ECO:0000256" key="2">
    <source>
        <dbReference type="ARBA" id="ARBA00001911"/>
    </source>
</evidence>
<accession>A0A1F8B9H1</accession>
<comment type="pathway">
    <text evidence="3">Carbohydrate metabolism; galactose metabolism.</text>
</comment>
<dbReference type="Gene3D" id="3.90.25.10">
    <property type="entry name" value="UDP-galactose 4-epimerase, domain 1"/>
    <property type="match status" value="1"/>
</dbReference>